<keyword evidence="3" id="KW-1185">Reference proteome</keyword>
<evidence type="ECO:0000256" key="1">
    <source>
        <dbReference type="SAM" id="MobiDB-lite"/>
    </source>
</evidence>
<comment type="caution">
    <text evidence="2">The sequence shown here is derived from an EMBL/GenBank/DDBJ whole genome shotgun (WGS) entry which is preliminary data.</text>
</comment>
<dbReference type="Proteomes" id="UP000324222">
    <property type="component" value="Unassembled WGS sequence"/>
</dbReference>
<protein>
    <submittedName>
        <fullName evidence="2">Uncharacterized protein</fullName>
    </submittedName>
</protein>
<name>A0A5B7DWW2_PORTR</name>
<dbReference type="EMBL" id="VSRR010001462">
    <property type="protein sequence ID" value="MPC25443.1"/>
    <property type="molecule type" value="Genomic_DNA"/>
</dbReference>
<organism evidence="2 3">
    <name type="scientific">Portunus trituberculatus</name>
    <name type="common">Swimming crab</name>
    <name type="synonym">Neptunus trituberculatus</name>
    <dbReference type="NCBI Taxonomy" id="210409"/>
    <lineage>
        <taxon>Eukaryota</taxon>
        <taxon>Metazoa</taxon>
        <taxon>Ecdysozoa</taxon>
        <taxon>Arthropoda</taxon>
        <taxon>Crustacea</taxon>
        <taxon>Multicrustacea</taxon>
        <taxon>Malacostraca</taxon>
        <taxon>Eumalacostraca</taxon>
        <taxon>Eucarida</taxon>
        <taxon>Decapoda</taxon>
        <taxon>Pleocyemata</taxon>
        <taxon>Brachyura</taxon>
        <taxon>Eubrachyura</taxon>
        <taxon>Portunoidea</taxon>
        <taxon>Portunidae</taxon>
        <taxon>Portuninae</taxon>
        <taxon>Portunus</taxon>
    </lineage>
</organism>
<feature type="region of interest" description="Disordered" evidence="1">
    <location>
        <begin position="44"/>
        <end position="69"/>
    </location>
</feature>
<reference evidence="2 3" key="1">
    <citation type="submission" date="2019-05" db="EMBL/GenBank/DDBJ databases">
        <title>Another draft genome of Portunus trituberculatus and its Hox gene families provides insights of decapod evolution.</title>
        <authorList>
            <person name="Jeong J.-H."/>
            <person name="Song I."/>
            <person name="Kim S."/>
            <person name="Choi T."/>
            <person name="Kim D."/>
            <person name="Ryu S."/>
            <person name="Kim W."/>
        </authorList>
    </citation>
    <scope>NUCLEOTIDE SEQUENCE [LARGE SCALE GENOMIC DNA]</scope>
    <source>
        <tissue evidence="2">Muscle</tissue>
    </source>
</reference>
<dbReference type="AlphaFoldDB" id="A0A5B7DWW2"/>
<gene>
    <name evidence="2" type="ORF">E2C01_018556</name>
</gene>
<proteinExistence type="predicted"/>
<evidence type="ECO:0000313" key="3">
    <source>
        <dbReference type="Proteomes" id="UP000324222"/>
    </source>
</evidence>
<feature type="compositionally biased region" description="Basic and acidic residues" evidence="1">
    <location>
        <begin position="53"/>
        <end position="63"/>
    </location>
</feature>
<accession>A0A5B7DWW2</accession>
<sequence>MEIISITSPTPAKKGRTPATSTLILLISCVLRLPLDSVRQRGTNFTLRNPHKTPWEGHGRSEDALPSPPQDEAVLLPLNYLLGIPTPPP</sequence>
<evidence type="ECO:0000313" key="2">
    <source>
        <dbReference type="EMBL" id="MPC25443.1"/>
    </source>
</evidence>